<dbReference type="InterPro" id="IPR029526">
    <property type="entry name" value="PGBD"/>
</dbReference>
<protein>
    <submittedName>
        <fullName evidence="2">PiggyBac transposable element-derived protein 2</fullName>
    </submittedName>
</protein>
<feature type="domain" description="PiggyBac transposable element-derived protein" evidence="1">
    <location>
        <begin position="122"/>
        <end position="243"/>
    </location>
</feature>
<dbReference type="InterPro" id="IPR052638">
    <property type="entry name" value="PiggyBac_TE-derived"/>
</dbReference>
<comment type="caution">
    <text evidence="2">The sequence shown here is derived from an EMBL/GenBank/DDBJ whole genome shotgun (WGS) entry which is preliminary data.</text>
</comment>
<accession>A0A8X6X1D8</accession>
<dbReference type="Pfam" id="PF13843">
    <property type="entry name" value="DDE_Tnp_1_7"/>
    <property type="match status" value="1"/>
</dbReference>
<dbReference type="PANTHER" id="PTHR47055">
    <property type="entry name" value="DDE_TNP_1_7 DOMAIN-CONTAINING PROTEIN"/>
    <property type="match status" value="1"/>
</dbReference>
<evidence type="ECO:0000259" key="1">
    <source>
        <dbReference type="Pfam" id="PF13843"/>
    </source>
</evidence>
<proteinExistence type="predicted"/>
<dbReference type="Proteomes" id="UP000886998">
    <property type="component" value="Unassembled WGS sequence"/>
</dbReference>
<name>A0A8X6X1D8_9ARAC</name>
<gene>
    <name evidence="2" type="primary">X975_05648</name>
    <name evidence="2" type="ORF">TNIN_191121</name>
</gene>
<dbReference type="GO" id="GO:0043565">
    <property type="term" value="F:sequence-specific DNA binding"/>
    <property type="evidence" value="ECO:0007669"/>
    <property type="project" value="TreeGrafter"/>
</dbReference>
<dbReference type="OrthoDB" id="6422877at2759"/>
<organism evidence="2 3">
    <name type="scientific">Trichonephila inaurata madagascariensis</name>
    <dbReference type="NCBI Taxonomy" id="2747483"/>
    <lineage>
        <taxon>Eukaryota</taxon>
        <taxon>Metazoa</taxon>
        <taxon>Ecdysozoa</taxon>
        <taxon>Arthropoda</taxon>
        <taxon>Chelicerata</taxon>
        <taxon>Arachnida</taxon>
        <taxon>Araneae</taxon>
        <taxon>Araneomorphae</taxon>
        <taxon>Entelegynae</taxon>
        <taxon>Araneoidea</taxon>
        <taxon>Nephilidae</taxon>
        <taxon>Trichonephila</taxon>
        <taxon>Trichonephila inaurata</taxon>
    </lineage>
</organism>
<dbReference type="EMBL" id="BMAV01004688">
    <property type="protein sequence ID" value="GFY45202.1"/>
    <property type="molecule type" value="Genomic_DNA"/>
</dbReference>
<reference evidence="2" key="1">
    <citation type="submission" date="2020-08" db="EMBL/GenBank/DDBJ databases">
        <title>Multicomponent nature underlies the extraordinary mechanical properties of spider dragline silk.</title>
        <authorList>
            <person name="Kono N."/>
            <person name="Nakamura H."/>
            <person name="Mori M."/>
            <person name="Yoshida Y."/>
            <person name="Ohtoshi R."/>
            <person name="Malay A.D."/>
            <person name="Moran D.A.P."/>
            <person name="Tomita M."/>
            <person name="Numata K."/>
            <person name="Arakawa K."/>
        </authorList>
    </citation>
    <scope>NUCLEOTIDE SEQUENCE</scope>
</reference>
<evidence type="ECO:0000313" key="3">
    <source>
        <dbReference type="Proteomes" id="UP000886998"/>
    </source>
</evidence>
<keyword evidence="3" id="KW-1185">Reference proteome</keyword>
<dbReference type="AlphaFoldDB" id="A0A8X6X1D8"/>
<dbReference type="PANTHER" id="PTHR47055:SF3">
    <property type="entry name" value="PHORBOL-ESTER_DAG-TYPE DOMAIN-CONTAINING PROTEIN"/>
    <property type="match status" value="1"/>
</dbReference>
<sequence length="243" mass="28218">MFYIRHPWSISEAHSDVLKMLRKKVFKTAEKAVEYLFSEELKSEMIALPPEVDELTDEEGFDDTETLDPSVRDVAGSNTRKKGKKELIADWKKVPANYNFSDESNALKINYETAVSTLEGLSPVEVFEEFLSPTYLEHILTETEKYAKQWKNKPDFSLTTEELKTFIGFLIFSGYHTLSSEHDYWPDEDLMVPIVKTSMTRNRYLEIKSMIHFADNNEAKSQANDRAFKTRKLITDMNANFQK</sequence>
<evidence type="ECO:0000313" key="2">
    <source>
        <dbReference type="EMBL" id="GFY45202.1"/>
    </source>
</evidence>